<dbReference type="RefSeq" id="YP_009001031.1">
    <property type="nucleotide sequence ID" value="NC_023423.1"/>
</dbReference>
<reference evidence="1 2" key="1">
    <citation type="journal article" date="2014" name="Proc. Natl. Acad. Sci. U.S.A.">
        <title>Thirty-thousand-year-old distant relative of giant icosahedral DNA viruses with a pandoravirus morphology.</title>
        <authorList>
            <person name="Legendre M."/>
            <person name="Bartoli J."/>
            <person name="Shmakova L."/>
            <person name="Jeudy S."/>
            <person name="Labadie K."/>
            <person name="Adrait A."/>
            <person name="Lescot M."/>
            <person name="Poirot O."/>
            <person name="Bertaux L."/>
            <person name="Bruley C."/>
            <person name="Coute Y."/>
            <person name="Rivkina E."/>
            <person name="Abergel C."/>
            <person name="Claverie J.M."/>
        </authorList>
    </citation>
    <scope>NUCLEOTIDE SEQUENCE [LARGE SCALE GENOMIC DNA]</scope>
    <source>
        <strain evidence="1">P1084-T</strain>
    </source>
</reference>
<evidence type="ECO:0000313" key="2">
    <source>
        <dbReference type="Proteomes" id="UP000202176"/>
    </source>
</evidence>
<name>W5S4Q2_9VIRU</name>
<proteinExistence type="predicted"/>
<dbReference type="KEGG" id="vg:18266157"/>
<organism evidence="1 2">
    <name type="scientific">Pithovirus sibericum</name>
    <dbReference type="NCBI Taxonomy" id="1450746"/>
    <lineage>
        <taxon>Viruses</taxon>
        <taxon>Pithoviruses</taxon>
        <taxon>Orthopithovirinae</taxon>
        <taxon>Alphapithovirus</taxon>
        <taxon>Alphapithovirus sibericum</taxon>
    </lineage>
</organism>
<dbReference type="Proteomes" id="UP000202176">
    <property type="component" value="Segment"/>
</dbReference>
<dbReference type="GeneID" id="18266157"/>
<gene>
    <name evidence="1" type="ORF">pv_129</name>
</gene>
<evidence type="ECO:0000313" key="1">
    <source>
        <dbReference type="EMBL" id="AHH01696.1"/>
    </source>
</evidence>
<protein>
    <submittedName>
        <fullName evidence="1">Uncharacterized protein</fullName>
    </submittedName>
</protein>
<accession>W5S4Q2</accession>
<sequence>MELTIHDLNSEEEFPNFLISIFDYAEYRLKSKLRENKRTECCLEDTLSNLTIDDLHKKLEVRDVSNLVQNFKAFVEKDGIWAFLGVMNKGFGQHKFNSTQAYMYLSKDLLHLNDRIFVSLNDIEEIKNFIRSVDYATC</sequence>
<dbReference type="EMBL" id="KF740664">
    <property type="protein sequence ID" value="AHH01696.1"/>
    <property type="molecule type" value="Genomic_DNA"/>
</dbReference>
<keyword evidence="2" id="KW-1185">Reference proteome</keyword>